<dbReference type="InterPro" id="IPR032557">
    <property type="entry name" value="DUF4935"/>
</dbReference>
<feature type="domain" description="DUF4935" evidence="1">
    <location>
        <begin position="11"/>
        <end position="180"/>
    </location>
</feature>
<name>A0A6M3ZSM3_9BURK</name>
<sequence length="357" mass="41219">MFEDDKIHALSIDTSIFDAYGKDLNGIQFSLLKKILRKYSVSLVISDVVWREIRKHLLLELQIKKKKFDSNILGLCHFVGGDAKEVEALKIRMEKMPSEKEHCEKILRDFLESSGGELLKASDLVELDKIIDDYFEGNSPFQVKGDKKNEFPDAIALNSIRTWSEKTKKNILLISRDDDWVSFCARHDSSQRLYVLKNLESVTEMLIVPDEDTEAEIQKYQNDLANKNSYLFKEIVDHIEMFDWDAHVSVTSSPGTSVRIHGVFAEHIDFTEVKPIKPIELDPLNLSVNVVAKIKFDVFYEIMAQEGEVDSVLEEFNSATFYRELPIRVTIEKIEPHLWVQIFPGPLPIRFVRPEIK</sequence>
<gene>
    <name evidence="2" type="ORF">C798_15265</name>
</gene>
<evidence type="ECO:0000259" key="1">
    <source>
        <dbReference type="Pfam" id="PF16289"/>
    </source>
</evidence>
<dbReference type="AlphaFoldDB" id="A0A6M3ZSM3"/>
<evidence type="ECO:0000313" key="2">
    <source>
        <dbReference type="EMBL" id="QJQ01547.1"/>
    </source>
</evidence>
<evidence type="ECO:0000313" key="3">
    <source>
        <dbReference type="Proteomes" id="UP000501648"/>
    </source>
</evidence>
<reference evidence="2 3" key="1">
    <citation type="journal article" date="2012" name="J. Bacteriol.">
        <title>Genome sequence of the pathogenic Herbaspirillum seropedicae strain Os34, isolated from rice roots.</title>
        <authorList>
            <person name="Ye W."/>
            <person name="Ye S."/>
            <person name="Liu J."/>
            <person name="Chang S."/>
            <person name="Chen M."/>
            <person name="Zhu B."/>
            <person name="Guo L."/>
            <person name="An Q."/>
        </authorList>
    </citation>
    <scope>NUCLEOTIDE SEQUENCE [LARGE SCALE GENOMIC DNA]</scope>
    <source>
        <strain evidence="2 3">Os34</strain>
    </source>
</reference>
<dbReference type="Proteomes" id="UP000501648">
    <property type="component" value="Chromosome"/>
</dbReference>
<dbReference type="Pfam" id="PF16289">
    <property type="entry name" value="PIN_12"/>
    <property type="match status" value="1"/>
</dbReference>
<accession>A0A6M3ZSM3</accession>
<organism evidence="2 3">
    <name type="scientific">Herbaspirillum rubrisubalbicans Os34</name>
    <dbReference type="NCBI Taxonomy" id="1235827"/>
    <lineage>
        <taxon>Bacteria</taxon>
        <taxon>Pseudomonadati</taxon>
        <taxon>Pseudomonadota</taxon>
        <taxon>Betaproteobacteria</taxon>
        <taxon>Burkholderiales</taxon>
        <taxon>Oxalobacteraceae</taxon>
        <taxon>Herbaspirillum</taxon>
    </lineage>
</organism>
<proteinExistence type="predicted"/>
<dbReference type="EMBL" id="CP008956">
    <property type="protein sequence ID" value="QJQ01547.1"/>
    <property type="molecule type" value="Genomic_DNA"/>
</dbReference>
<protein>
    <recommendedName>
        <fullName evidence="1">DUF4935 domain-containing protein</fullName>
    </recommendedName>
</protein>